<feature type="domain" description="PWWP" evidence="3">
    <location>
        <begin position="14"/>
        <end position="69"/>
    </location>
</feature>
<dbReference type="InterPro" id="IPR044679">
    <property type="entry name" value="PWWP2-like"/>
</dbReference>
<feature type="coiled-coil region" evidence="1">
    <location>
        <begin position="103"/>
        <end position="130"/>
    </location>
</feature>
<dbReference type="SUPFAM" id="SSF63748">
    <property type="entry name" value="Tudor/PWWP/MBT"/>
    <property type="match status" value="1"/>
</dbReference>
<sequence>SEGADGGIEMDCSVGTIVWVRRRNGSWWPGRILGQHELSASHLMSPRSGTPVKLLGREDASVDWYNLEKSKRVKAFRCGEFDACIERAEASQGVPIKKREKYARREDAILHALELEKEQLEKQQRKLGTNPNNLGCKHSGNLKKELNSHSALELHLVNDEHMNHGKAANNNPQSHLMLSSDEVSRSGNPTNWEEDNFEAMPRMRGLQDFGLRIASSKRKASSSPVLERAKHSLIDNRVDTIPYSGHGMGSGNGDGSGKNSSAVKRKRSNGGLVEESLVKRRDRRRPLVQVLKSSAKLPALQSLQTNCESPSILAQEEKEHIGAICRAKRSRCIYLPADSSDCVDQTGYSSDQMQMLPSQFVYTNGLHQLGSLPLEETSSGLIRDDGTSSSEGNFVGADTDEETTELQDAELLGSKDLVRYVGDGVSALEDHMMLEKISNEDEALLSDCNAHILSKDEAAVTADVGVSKWHMKGKRNIRNLTKRNMELSNGKFFVMAPDKCNGLSNVIGREKRQSVYNKGRERIPEQDFYQKDGELNYACDDDFFEKNFDKKLGGFSKRRHPVMLKSASRRALAVGGINYSDEDSHEMFSSGWDADEPLHLDQKAYWGESDDYLDPLFVRPLHVEINPPLVDVDLKVQASYQGERVPLVSLMSRLNGKAIVGHPVHIDILKDGSTDLLLPRNDFWVDCNFVKEHAAPPPVWRTGRRTAMQRVPRTDLAPSALEGDEADLDLGSDAKPLFREPYDALTLQASSMKKSSHHRRPTTGKSHKKLLKKVSLSNQKTRTLSSIVTEHKRAGINASAKNRRKGNSILGGLIKPGGTVPLVACVPVKVVFSRILEAVGRPPSASTAHRGLLTGSAERNPS</sequence>
<dbReference type="InterPro" id="IPR000313">
    <property type="entry name" value="PWWP_dom"/>
</dbReference>
<proteinExistence type="predicted"/>
<organism evidence="4">
    <name type="scientific">Anthurium amnicola</name>
    <dbReference type="NCBI Taxonomy" id="1678845"/>
    <lineage>
        <taxon>Eukaryota</taxon>
        <taxon>Viridiplantae</taxon>
        <taxon>Streptophyta</taxon>
        <taxon>Embryophyta</taxon>
        <taxon>Tracheophyta</taxon>
        <taxon>Spermatophyta</taxon>
        <taxon>Magnoliopsida</taxon>
        <taxon>Liliopsida</taxon>
        <taxon>Araceae</taxon>
        <taxon>Pothoideae</taxon>
        <taxon>Potheae</taxon>
        <taxon>Anthurium</taxon>
    </lineage>
</organism>
<dbReference type="Pfam" id="PF00855">
    <property type="entry name" value="PWWP"/>
    <property type="match status" value="1"/>
</dbReference>
<protein>
    <submittedName>
        <fullName evidence="4">Uncharacterized protein At1g51745</fullName>
    </submittedName>
</protein>
<dbReference type="AlphaFoldDB" id="A0A1D1ZIJ9"/>
<dbReference type="CDD" id="cd05162">
    <property type="entry name" value="PWWP"/>
    <property type="match status" value="1"/>
</dbReference>
<dbReference type="PANTHER" id="PTHR33697:SF2">
    <property type="entry name" value="T17B22.17 PROTEIN"/>
    <property type="match status" value="1"/>
</dbReference>
<feature type="compositionally biased region" description="Basic residues" evidence="2">
    <location>
        <begin position="754"/>
        <end position="770"/>
    </location>
</feature>
<evidence type="ECO:0000259" key="3">
    <source>
        <dbReference type="PROSITE" id="PS50812"/>
    </source>
</evidence>
<feature type="region of interest" description="Disordered" evidence="2">
    <location>
        <begin position="243"/>
        <end position="279"/>
    </location>
</feature>
<dbReference type="Gene3D" id="2.30.30.140">
    <property type="match status" value="1"/>
</dbReference>
<keyword evidence="1" id="KW-0175">Coiled coil</keyword>
<accession>A0A1D1ZIJ9</accession>
<feature type="region of interest" description="Disordered" evidence="2">
    <location>
        <begin position="750"/>
        <end position="770"/>
    </location>
</feature>
<evidence type="ECO:0000256" key="2">
    <source>
        <dbReference type="SAM" id="MobiDB-lite"/>
    </source>
</evidence>
<dbReference type="PROSITE" id="PS50812">
    <property type="entry name" value="PWWP"/>
    <property type="match status" value="1"/>
</dbReference>
<gene>
    <name evidence="4" type="primary">At1g51745_4</name>
    <name evidence="4" type="ORF">g.52431</name>
</gene>
<feature type="region of interest" description="Disordered" evidence="2">
    <location>
        <begin position="842"/>
        <end position="862"/>
    </location>
</feature>
<dbReference type="PANTHER" id="PTHR33697">
    <property type="entry name" value="T17B22.17 PROTEIN-RELATED"/>
    <property type="match status" value="1"/>
</dbReference>
<dbReference type="EMBL" id="GDJX01001381">
    <property type="protein sequence ID" value="JAT66555.1"/>
    <property type="molecule type" value="Transcribed_RNA"/>
</dbReference>
<evidence type="ECO:0000256" key="1">
    <source>
        <dbReference type="SAM" id="Coils"/>
    </source>
</evidence>
<feature type="non-terminal residue" evidence="4">
    <location>
        <position position="1"/>
    </location>
</feature>
<name>A0A1D1ZIJ9_9ARAE</name>
<evidence type="ECO:0000313" key="4">
    <source>
        <dbReference type="EMBL" id="JAT66555.1"/>
    </source>
</evidence>
<feature type="compositionally biased region" description="Gly residues" evidence="2">
    <location>
        <begin position="246"/>
        <end position="256"/>
    </location>
</feature>
<reference evidence="4" key="1">
    <citation type="submission" date="2015-07" db="EMBL/GenBank/DDBJ databases">
        <title>Transcriptome Assembly of Anthurium amnicola.</title>
        <authorList>
            <person name="Suzuki J."/>
        </authorList>
    </citation>
    <scope>NUCLEOTIDE SEQUENCE</scope>
</reference>